<feature type="region of interest" description="Disordered" evidence="4">
    <location>
        <begin position="780"/>
        <end position="822"/>
    </location>
</feature>
<feature type="compositionally biased region" description="Polar residues" evidence="4">
    <location>
        <begin position="620"/>
        <end position="634"/>
    </location>
</feature>
<feature type="compositionally biased region" description="Basic and acidic residues" evidence="4">
    <location>
        <begin position="734"/>
        <end position="743"/>
    </location>
</feature>
<evidence type="ECO:0000259" key="5">
    <source>
        <dbReference type="Pfam" id="PF05843"/>
    </source>
</evidence>
<feature type="region of interest" description="Disordered" evidence="4">
    <location>
        <begin position="33"/>
        <end position="52"/>
    </location>
</feature>
<feature type="compositionally biased region" description="Low complexity" evidence="4">
    <location>
        <begin position="405"/>
        <end position="424"/>
    </location>
</feature>
<keyword evidence="7" id="KW-1185">Reference proteome</keyword>
<dbReference type="GO" id="GO:0003729">
    <property type="term" value="F:mRNA binding"/>
    <property type="evidence" value="ECO:0007669"/>
    <property type="project" value="TreeGrafter"/>
</dbReference>
<dbReference type="OrthoDB" id="26282at2759"/>
<reference evidence="6 7" key="1">
    <citation type="submission" date="2014-04" db="EMBL/GenBank/DDBJ databases">
        <authorList>
            <consortium name="DOE Joint Genome Institute"/>
            <person name="Kuo A."/>
            <person name="Gay G."/>
            <person name="Dore J."/>
            <person name="Kohler A."/>
            <person name="Nagy L.G."/>
            <person name="Floudas D."/>
            <person name="Copeland A."/>
            <person name="Barry K.W."/>
            <person name="Cichocki N."/>
            <person name="Veneault-Fourrey C."/>
            <person name="LaButti K."/>
            <person name="Lindquist E.A."/>
            <person name="Lipzen A."/>
            <person name="Lundell T."/>
            <person name="Morin E."/>
            <person name="Murat C."/>
            <person name="Sun H."/>
            <person name="Tunlid A."/>
            <person name="Henrissat B."/>
            <person name="Grigoriev I.V."/>
            <person name="Hibbett D.S."/>
            <person name="Martin F."/>
            <person name="Nordberg H.P."/>
            <person name="Cantor M.N."/>
            <person name="Hua S.X."/>
        </authorList>
    </citation>
    <scope>NUCLEOTIDE SEQUENCE [LARGE SCALE GENOMIC DNA]</scope>
    <source>
        <strain evidence="7">h7</strain>
    </source>
</reference>
<evidence type="ECO:0000313" key="7">
    <source>
        <dbReference type="Proteomes" id="UP000053424"/>
    </source>
</evidence>
<dbReference type="InterPro" id="IPR011990">
    <property type="entry name" value="TPR-like_helical_dom_sf"/>
</dbReference>
<dbReference type="InterPro" id="IPR008847">
    <property type="entry name" value="Suf"/>
</dbReference>
<keyword evidence="3" id="KW-0507">mRNA processing</keyword>
<feature type="compositionally biased region" description="Polar residues" evidence="4">
    <location>
        <begin position="425"/>
        <end position="437"/>
    </location>
</feature>
<dbReference type="GO" id="GO:0180010">
    <property type="term" value="P:co-transcriptional mRNA 3'-end processing, cleavage and polyadenylation pathway"/>
    <property type="evidence" value="ECO:0007669"/>
    <property type="project" value="UniProtKB-UniRule"/>
</dbReference>
<dbReference type="AlphaFoldDB" id="A0A0C3CEP2"/>
<dbReference type="SUPFAM" id="SSF48452">
    <property type="entry name" value="TPR-like"/>
    <property type="match status" value="2"/>
</dbReference>
<accession>A0A0C3CEP2</accession>
<dbReference type="EMBL" id="KN831777">
    <property type="protein sequence ID" value="KIM42654.1"/>
    <property type="molecule type" value="Genomic_DNA"/>
</dbReference>
<dbReference type="Pfam" id="PF05843">
    <property type="entry name" value="Suf"/>
    <property type="match status" value="1"/>
</dbReference>
<gene>
    <name evidence="6" type="ORF">M413DRAFT_444338</name>
</gene>
<evidence type="ECO:0000256" key="4">
    <source>
        <dbReference type="SAM" id="MobiDB-lite"/>
    </source>
</evidence>
<feature type="compositionally biased region" description="Pro residues" evidence="4">
    <location>
        <begin position="790"/>
        <end position="808"/>
    </location>
</feature>
<comment type="function">
    <text evidence="3">Component of the cleavage factor IA (CFIA) complex, which is involved in the endonucleolytic cleavage during polyadenylation-dependent pre-mRNA 3'-end formation.</text>
</comment>
<dbReference type="InterPro" id="IPR003107">
    <property type="entry name" value="HAT"/>
</dbReference>
<evidence type="ECO:0000313" key="6">
    <source>
        <dbReference type="EMBL" id="KIM42654.1"/>
    </source>
</evidence>
<evidence type="ECO:0000256" key="1">
    <source>
        <dbReference type="ARBA" id="ARBA00022737"/>
    </source>
</evidence>
<reference evidence="7" key="2">
    <citation type="submission" date="2015-01" db="EMBL/GenBank/DDBJ databases">
        <title>Evolutionary Origins and Diversification of the Mycorrhizal Mutualists.</title>
        <authorList>
            <consortium name="DOE Joint Genome Institute"/>
            <consortium name="Mycorrhizal Genomics Consortium"/>
            <person name="Kohler A."/>
            <person name="Kuo A."/>
            <person name="Nagy L.G."/>
            <person name="Floudas D."/>
            <person name="Copeland A."/>
            <person name="Barry K.W."/>
            <person name="Cichocki N."/>
            <person name="Veneault-Fourrey C."/>
            <person name="LaButti K."/>
            <person name="Lindquist E.A."/>
            <person name="Lipzen A."/>
            <person name="Lundell T."/>
            <person name="Morin E."/>
            <person name="Murat C."/>
            <person name="Riley R."/>
            <person name="Ohm R."/>
            <person name="Sun H."/>
            <person name="Tunlid A."/>
            <person name="Henrissat B."/>
            <person name="Grigoriev I.V."/>
            <person name="Hibbett D.S."/>
            <person name="Martin F."/>
        </authorList>
    </citation>
    <scope>NUCLEOTIDE SEQUENCE [LARGE SCALE GENOMIC DNA]</scope>
    <source>
        <strain evidence="7">h7</strain>
    </source>
</reference>
<evidence type="ECO:0000256" key="2">
    <source>
        <dbReference type="ARBA" id="ARBA00023242"/>
    </source>
</evidence>
<dbReference type="Gene3D" id="1.25.40.1040">
    <property type="match status" value="1"/>
</dbReference>
<name>A0A0C3CEP2_HEBCY</name>
<feature type="compositionally biased region" description="Basic and acidic residues" evidence="4">
    <location>
        <begin position="687"/>
        <end position="700"/>
    </location>
</feature>
<dbReference type="HOGENOM" id="CLU_007630_0_0_1"/>
<protein>
    <recommendedName>
        <fullName evidence="3">mRNA 3'-end-processing protein RNA14</fullName>
    </recommendedName>
</protein>
<sequence length="822" mass="93084">MSTSELAARDDDSYMEYGDLTQPTADILNALSAVKNEQEQPELPPPSEFESLSAQLAQNPHDPDGWRRLIRVAEETGDISKISTAYDALLAQYPNNATPQIQYISHFVNDPDTFERAEDLFKKFLIKSPCVDLWAFYLTQVRRLNVTPAQRDNIRISYEFALNHVGQDKDSGQIWSDYIQFLKSGEASTTWEEQQKMDALRKVYHRAVQIPLDNVERLWQELEAFETGLNRITAKKFMADLSPAHMQARTVLRQLINHVGPLYATNSSEMFLPSLPRFDAAERALVGKWKVYLKWEESNPLELEDSQKATLITRIQGVYRKALIRMRYYTEIWFMAYTWTSSVGKQDEAISILKAGLEANPSSFLLTFAYAEALEVKKEFEEVHALYDKFLGTLRANLEQLEGAAANTSMSSNGSSQTTNGNANDSQNSSFNTQSGEEPQKKTELQKHRTEYGLAWIMYMRFGMRAEGVKPARTIFAKARKDRWTPWEVYEAAALMEYHCSDGKVVASRIFEKGLDVVRYLGFLISINDENNARALFERVIPNFPPERARPLWERWARYEYQYGDLEASLKLEKRMAEVYSSDPPIKRLAQRHMYLGTDAIADRDLGFAIARRATNNSLGRTETSNSLLTSSQQATTAPHGHGTGAGSSKQQRGASPEYRKREEGRGGDYSAGHKRPRPGSPPPARGPDRDRESRWDGPSRRRFSPPPPATWERDERGGGGPARGREPPPPPRVQEREEEKPRQGSLPQVLSWFIGELPTPSSFDGPVFRTDDLMNLFRNAVIPSTSRPKSPPPPPRSVGGGRPPPDYGPYQGPNTGRGRRY</sequence>
<dbReference type="SMART" id="SM00386">
    <property type="entry name" value="HAT"/>
    <property type="match status" value="6"/>
</dbReference>
<dbReference type="GO" id="GO:0005634">
    <property type="term" value="C:nucleus"/>
    <property type="evidence" value="ECO:0007669"/>
    <property type="project" value="UniProtKB-SubCell"/>
</dbReference>
<dbReference type="PANTHER" id="PTHR19980:SF0">
    <property type="entry name" value="CLEAVAGE STIMULATION FACTOR SUBUNIT 3"/>
    <property type="match status" value="1"/>
</dbReference>
<organism evidence="6 7">
    <name type="scientific">Hebeloma cylindrosporum</name>
    <dbReference type="NCBI Taxonomy" id="76867"/>
    <lineage>
        <taxon>Eukaryota</taxon>
        <taxon>Fungi</taxon>
        <taxon>Dikarya</taxon>
        <taxon>Basidiomycota</taxon>
        <taxon>Agaricomycotina</taxon>
        <taxon>Agaricomycetes</taxon>
        <taxon>Agaricomycetidae</taxon>
        <taxon>Agaricales</taxon>
        <taxon>Agaricineae</taxon>
        <taxon>Hymenogastraceae</taxon>
        <taxon>Hebeloma</taxon>
    </lineage>
</organism>
<dbReference type="PANTHER" id="PTHR19980">
    <property type="entry name" value="RNA CLEAVAGE STIMULATION FACTOR"/>
    <property type="match status" value="1"/>
</dbReference>
<feature type="region of interest" description="Disordered" evidence="4">
    <location>
        <begin position="620"/>
        <end position="748"/>
    </location>
</feature>
<feature type="compositionally biased region" description="Basic and acidic residues" evidence="4">
    <location>
        <begin position="658"/>
        <end position="667"/>
    </location>
</feature>
<evidence type="ECO:0000256" key="3">
    <source>
        <dbReference type="RuleBase" id="RU369035"/>
    </source>
</evidence>
<dbReference type="Proteomes" id="UP000053424">
    <property type="component" value="Unassembled WGS sequence"/>
</dbReference>
<dbReference type="InterPro" id="IPR045243">
    <property type="entry name" value="Rna14-like"/>
</dbReference>
<keyword evidence="1" id="KW-0677">Repeat</keyword>
<dbReference type="GO" id="GO:0005737">
    <property type="term" value="C:cytoplasm"/>
    <property type="evidence" value="ECO:0007669"/>
    <property type="project" value="UniProtKB-SubCell"/>
</dbReference>
<feature type="domain" description="Suppressor of forked" evidence="5">
    <location>
        <begin position="50"/>
        <end position="606"/>
    </location>
</feature>
<keyword evidence="2 3" id="KW-0539">Nucleus</keyword>
<dbReference type="STRING" id="686832.A0A0C3CEP2"/>
<keyword evidence="3" id="KW-0963">Cytoplasm</keyword>
<feature type="region of interest" description="Disordered" evidence="4">
    <location>
        <begin position="405"/>
        <end position="446"/>
    </location>
</feature>
<proteinExistence type="predicted"/>
<comment type="subcellular location">
    <subcellularLocation>
        <location evidence="3">Nucleus</location>
    </subcellularLocation>
    <subcellularLocation>
        <location evidence="3">Cytoplasm</location>
    </subcellularLocation>
    <text evidence="3">Nucleus and/or cytoplasm.</text>
</comment>